<dbReference type="SUPFAM" id="SSF48726">
    <property type="entry name" value="Immunoglobulin"/>
    <property type="match status" value="1"/>
</dbReference>
<dbReference type="GO" id="GO:0003007">
    <property type="term" value="P:heart morphogenesis"/>
    <property type="evidence" value="ECO:0007669"/>
    <property type="project" value="UniProtKB-ARBA"/>
</dbReference>
<dbReference type="Proteomes" id="UP000694620">
    <property type="component" value="Chromosome 8"/>
</dbReference>
<evidence type="ECO:0000256" key="1">
    <source>
        <dbReference type="ARBA" id="ARBA00023319"/>
    </source>
</evidence>
<dbReference type="SMART" id="SM00409">
    <property type="entry name" value="IG"/>
    <property type="match status" value="1"/>
</dbReference>
<dbReference type="Pfam" id="PF07679">
    <property type="entry name" value="I-set"/>
    <property type="match status" value="1"/>
</dbReference>
<dbReference type="InterPro" id="IPR007110">
    <property type="entry name" value="Ig-like_dom"/>
</dbReference>
<dbReference type="FunFam" id="2.60.40.10:FF:000107">
    <property type="entry name" value="Myosin, light chain kinase a"/>
    <property type="match status" value="1"/>
</dbReference>
<evidence type="ECO:0000313" key="3">
    <source>
        <dbReference type="Ensembl" id="ENSECRP00000011273.1"/>
    </source>
</evidence>
<dbReference type="Ensembl" id="ENSECRT00000011459.1">
    <property type="protein sequence ID" value="ENSECRP00000011273.1"/>
    <property type="gene ID" value="ENSECRG00000007510.1"/>
</dbReference>
<evidence type="ECO:0000313" key="4">
    <source>
        <dbReference type="Proteomes" id="UP000694620"/>
    </source>
</evidence>
<organism evidence="3 4">
    <name type="scientific">Erpetoichthys calabaricus</name>
    <name type="common">Rope fish</name>
    <name type="synonym">Calamoichthys calabaricus</name>
    <dbReference type="NCBI Taxonomy" id="27687"/>
    <lineage>
        <taxon>Eukaryota</taxon>
        <taxon>Metazoa</taxon>
        <taxon>Chordata</taxon>
        <taxon>Craniata</taxon>
        <taxon>Vertebrata</taxon>
        <taxon>Euteleostomi</taxon>
        <taxon>Actinopterygii</taxon>
        <taxon>Polypteriformes</taxon>
        <taxon>Polypteridae</taxon>
        <taxon>Erpetoichthys</taxon>
    </lineage>
</organism>
<feature type="domain" description="Ig-like" evidence="2">
    <location>
        <begin position="66"/>
        <end position="171"/>
    </location>
</feature>
<dbReference type="PANTHER" id="PTHR47633:SF8">
    <property type="entry name" value="SPEG NEIGHBOR PROTEIN"/>
    <property type="match status" value="1"/>
</dbReference>
<dbReference type="InterPro" id="IPR003598">
    <property type="entry name" value="Ig_sub2"/>
</dbReference>
<dbReference type="InterPro" id="IPR013098">
    <property type="entry name" value="Ig_I-set"/>
</dbReference>
<protein>
    <recommendedName>
        <fullName evidence="2">Ig-like domain-containing protein</fullName>
    </recommendedName>
</protein>
<name>A0A8C4X7I8_ERPCA</name>
<reference evidence="3" key="1">
    <citation type="submission" date="2021-06" db="EMBL/GenBank/DDBJ databases">
        <authorList>
            <consortium name="Wellcome Sanger Institute Data Sharing"/>
        </authorList>
    </citation>
    <scope>NUCLEOTIDE SEQUENCE [LARGE SCALE GENOMIC DNA]</scope>
</reference>
<dbReference type="PROSITE" id="PS50835">
    <property type="entry name" value="IG_LIKE"/>
    <property type="match status" value="1"/>
</dbReference>
<proteinExistence type="predicted"/>
<dbReference type="InterPro" id="IPR003599">
    <property type="entry name" value="Ig_sub"/>
</dbReference>
<dbReference type="GO" id="GO:0055013">
    <property type="term" value="P:cardiac muscle cell development"/>
    <property type="evidence" value="ECO:0007669"/>
    <property type="project" value="UniProtKB-ARBA"/>
</dbReference>
<dbReference type="GeneTree" id="ENSGT01110000267173"/>
<reference evidence="3" key="3">
    <citation type="submission" date="2025-09" db="UniProtKB">
        <authorList>
            <consortium name="Ensembl"/>
        </authorList>
    </citation>
    <scope>IDENTIFICATION</scope>
</reference>
<dbReference type="InterPro" id="IPR013783">
    <property type="entry name" value="Ig-like_fold"/>
</dbReference>
<accession>A0A8C4X7I8</accession>
<dbReference type="PANTHER" id="PTHR47633">
    <property type="entry name" value="IMMUNOGLOBULIN"/>
    <property type="match status" value="1"/>
</dbReference>
<sequence length="192" mass="21744">MKRIEQEEKTRVSRREREVVYVSGETVEGTEIKEVRTNEAKYEEKKVKALVVEEKAIHEKVKTTLPARILTKPQSITVSEGDAARFTCDIDGEPAPTDKVKFSCAAESTLLNVREVIWYKDGKKLTESSHHQFHYSADGNYNLTIFSLSETDQGEYSCEIVGEGGSSRTCSTLFFSSTVMHSKFVNIYKEET</sequence>
<keyword evidence="1" id="KW-0393">Immunoglobulin domain</keyword>
<dbReference type="InterPro" id="IPR036179">
    <property type="entry name" value="Ig-like_dom_sf"/>
</dbReference>
<reference evidence="3" key="2">
    <citation type="submission" date="2025-08" db="UniProtKB">
        <authorList>
            <consortium name="Ensembl"/>
        </authorList>
    </citation>
    <scope>IDENTIFICATION</scope>
</reference>
<dbReference type="AlphaFoldDB" id="A0A8C4X7I8"/>
<dbReference type="Gene3D" id="2.60.40.10">
    <property type="entry name" value="Immunoglobulins"/>
    <property type="match status" value="1"/>
</dbReference>
<keyword evidence="4" id="KW-1185">Reference proteome</keyword>
<evidence type="ECO:0000259" key="2">
    <source>
        <dbReference type="PROSITE" id="PS50835"/>
    </source>
</evidence>
<dbReference type="SMART" id="SM00408">
    <property type="entry name" value="IGc2"/>
    <property type="match status" value="1"/>
</dbReference>
<dbReference type="GO" id="GO:0004672">
    <property type="term" value="F:protein kinase activity"/>
    <property type="evidence" value="ECO:0007669"/>
    <property type="project" value="TreeGrafter"/>
</dbReference>